<dbReference type="GO" id="GO:0006614">
    <property type="term" value="P:SRP-dependent cotranslational protein targeting to membrane"/>
    <property type="evidence" value="ECO:0007669"/>
    <property type="project" value="InterPro"/>
</dbReference>
<dbReference type="HAMAP" id="MF_00306">
    <property type="entry name" value="SRP54"/>
    <property type="match status" value="1"/>
</dbReference>
<evidence type="ECO:0000256" key="1">
    <source>
        <dbReference type="ARBA" id="ARBA00005450"/>
    </source>
</evidence>
<evidence type="ECO:0000256" key="4">
    <source>
        <dbReference type="ARBA" id="ARBA00022801"/>
    </source>
</evidence>
<dbReference type="Gene3D" id="1.10.260.30">
    <property type="entry name" value="Signal recognition particle, SRP54 subunit, M-domain"/>
    <property type="match status" value="1"/>
</dbReference>
<dbReference type="Pfam" id="PF02881">
    <property type="entry name" value="SRP54_N"/>
    <property type="match status" value="1"/>
</dbReference>
<accession>A0AAP5Y0N9</accession>
<dbReference type="InterPro" id="IPR004780">
    <property type="entry name" value="SRP"/>
</dbReference>
<dbReference type="EC" id="3.6.5.4" evidence="10"/>
<dbReference type="SUPFAM" id="SSF52540">
    <property type="entry name" value="P-loop containing nucleoside triphosphate hydrolases"/>
    <property type="match status" value="1"/>
</dbReference>
<dbReference type="InterPro" id="IPR036891">
    <property type="entry name" value="Signal_recog_part_SRP54_M_sf"/>
</dbReference>
<dbReference type="NCBIfam" id="TIGR00959">
    <property type="entry name" value="ffh"/>
    <property type="match status" value="1"/>
</dbReference>
<keyword evidence="2 10" id="KW-0963">Cytoplasm</keyword>
<dbReference type="SUPFAM" id="SSF47446">
    <property type="entry name" value="Signal peptide-binding domain"/>
    <property type="match status" value="1"/>
</dbReference>
<dbReference type="CDD" id="cd18539">
    <property type="entry name" value="SRP_G"/>
    <property type="match status" value="1"/>
</dbReference>
<dbReference type="AlphaFoldDB" id="A0AAP5Y0N9"/>
<protein>
    <recommendedName>
        <fullName evidence="10">Signal recognition particle protein</fullName>
        <ecNumber evidence="10">3.6.5.4</ecNumber>
    </recommendedName>
    <alternativeName>
        <fullName evidence="10">Fifty-four homolog</fullName>
    </alternativeName>
</protein>
<reference evidence="12" key="1">
    <citation type="submission" date="2023-10" db="EMBL/GenBank/DDBJ databases">
        <title>Genome sequences of Mycoplasma ovipneumoniae isolated from goats.</title>
        <authorList>
            <person name="Spergser J."/>
        </authorList>
    </citation>
    <scope>NUCLEOTIDE SEQUENCE</scope>
    <source>
        <strain evidence="12">2167_2</strain>
    </source>
</reference>
<feature type="binding site" evidence="10">
    <location>
        <begin position="188"/>
        <end position="192"/>
    </location>
    <ligand>
        <name>GTP</name>
        <dbReference type="ChEBI" id="CHEBI:37565"/>
    </ligand>
</feature>
<evidence type="ECO:0000256" key="10">
    <source>
        <dbReference type="HAMAP-Rule" id="MF_00306"/>
    </source>
</evidence>
<keyword evidence="4 10" id="KW-0378">Hydrolase</keyword>
<dbReference type="GO" id="GO:0003924">
    <property type="term" value="F:GTPase activity"/>
    <property type="evidence" value="ECO:0007669"/>
    <property type="project" value="UniProtKB-UniRule"/>
</dbReference>
<feature type="domain" description="SRP54-type proteins GTP-binding" evidence="11">
    <location>
        <begin position="267"/>
        <end position="280"/>
    </location>
</feature>
<comment type="subcellular location">
    <subcellularLocation>
        <location evidence="10">Cytoplasm</location>
    </subcellularLocation>
    <text evidence="10">The SRP-RNC complex is targeted to the cytoplasmic membrane.</text>
</comment>
<evidence type="ECO:0000256" key="2">
    <source>
        <dbReference type="ARBA" id="ARBA00022490"/>
    </source>
</evidence>
<dbReference type="InterPro" id="IPR003593">
    <property type="entry name" value="AAA+_ATPase"/>
</dbReference>
<comment type="similarity">
    <text evidence="1 10">Belongs to the GTP-binding SRP family. SRP54 subfamily.</text>
</comment>
<comment type="domain">
    <text evidence="10">Composed of three domains: the N-terminal N domain, which is responsible for interactions with the ribosome, the central G domain, which binds GTP, and the C-terminal M domain, which binds the RNA and the signal sequence of the RNC.</text>
</comment>
<evidence type="ECO:0000256" key="9">
    <source>
        <dbReference type="ARBA" id="ARBA00048027"/>
    </source>
</evidence>
<dbReference type="Pfam" id="PF00448">
    <property type="entry name" value="SRP54"/>
    <property type="match status" value="1"/>
</dbReference>
<dbReference type="InterPro" id="IPR036225">
    <property type="entry name" value="SRP/SRP_N"/>
</dbReference>
<organism evidence="12 13">
    <name type="scientific">Mesomycoplasma ovipneumoniae</name>
    <dbReference type="NCBI Taxonomy" id="29562"/>
    <lineage>
        <taxon>Bacteria</taxon>
        <taxon>Bacillati</taxon>
        <taxon>Mycoplasmatota</taxon>
        <taxon>Mycoplasmoidales</taxon>
        <taxon>Metamycoplasmataceae</taxon>
        <taxon>Mesomycoplasma</taxon>
    </lineage>
</organism>
<dbReference type="GO" id="GO:0005525">
    <property type="term" value="F:GTP binding"/>
    <property type="evidence" value="ECO:0007669"/>
    <property type="project" value="UniProtKB-UniRule"/>
</dbReference>
<dbReference type="Gene3D" id="1.20.120.140">
    <property type="entry name" value="Signal recognition particle SRP54, nucleotide-binding domain"/>
    <property type="match status" value="1"/>
</dbReference>
<keyword evidence="6 10" id="KW-0342">GTP-binding</keyword>
<comment type="subunit">
    <text evidence="10">Part of the signal recognition particle protein translocation system, which is composed of SRP and FtsY.</text>
</comment>
<evidence type="ECO:0000259" key="11">
    <source>
        <dbReference type="PROSITE" id="PS00300"/>
    </source>
</evidence>
<dbReference type="PANTHER" id="PTHR11564">
    <property type="entry name" value="SIGNAL RECOGNITION PARTICLE 54K PROTEIN SRP54"/>
    <property type="match status" value="1"/>
</dbReference>
<dbReference type="InterPro" id="IPR013822">
    <property type="entry name" value="Signal_recog_particl_SRP54_hlx"/>
</dbReference>
<dbReference type="Proteomes" id="UP001281096">
    <property type="component" value="Unassembled WGS sequence"/>
</dbReference>
<feature type="binding site" evidence="10">
    <location>
        <begin position="246"/>
        <end position="249"/>
    </location>
    <ligand>
        <name>GTP</name>
        <dbReference type="ChEBI" id="CHEBI:37565"/>
    </ligand>
</feature>
<dbReference type="EMBL" id="JAWPET010000010">
    <property type="protein sequence ID" value="MDW2852669.1"/>
    <property type="molecule type" value="Genomic_DNA"/>
</dbReference>
<evidence type="ECO:0000313" key="12">
    <source>
        <dbReference type="EMBL" id="MDW2852669.1"/>
    </source>
</evidence>
<dbReference type="InterPro" id="IPR027417">
    <property type="entry name" value="P-loop_NTPase"/>
</dbReference>
<evidence type="ECO:0000313" key="13">
    <source>
        <dbReference type="Proteomes" id="UP001281096"/>
    </source>
</evidence>
<dbReference type="PANTHER" id="PTHR11564:SF5">
    <property type="entry name" value="SIGNAL RECOGNITION PARTICLE SUBUNIT SRP54"/>
    <property type="match status" value="1"/>
</dbReference>
<feature type="binding site" evidence="10">
    <location>
        <begin position="106"/>
        <end position="113"/>
    </location>
    <ligand>
        <name>GTP</name>
        <dbReference type="ChEBI" id="CHEBI:37565"/>
    </ligand>
</feature>
<dbReference type="GO" id="GO:0008312">
    <property type="term" value="F:7S RNA binding"/>
    <property type="evidence" value="ECO:0007669"/>
    <property type="project" value="InterPro"/>
</dbReference>
<dbReference type="InterPro" id="IPR000897">
    <property type="entry name" value="SRP54_GTPase_dom"/>
</dbReference>
<dbReference type="RefSeq" id="WP_313310423.1">
    <property type="nucleotide sequence ID" value="NZ_CP134941.1"/>
</dbReference>
<dbReference type="PROSITE" id="PS00300">
    <property type="entry name" value="SRP54"/>
    <property type="match status" value="1"/>
</dbReference>
<proteinExistence type="inferred from homology"/>
<evidence type="ECO:0000256" key="7">
    <source>
        <dbReference type="ARBA" id="ARBA00023135"/>
    </source>
</evidence>
<dbReference type="SMART" id="SM00963">
    <property type="entry name" value="SRP54_N"/>
    <property type="match status" value="1"/>
</dbReference>
<dbReference type="InterPro" id="IPR022941">
    <property type="entry name" value="SRP54"/>
</dbReference>
<evidence type="ECO:0000256" key="3">
    <source>
        <dbReference type="ARBA" id="ARBA00022741"/>
    </source>
</evidence>
<keyword evidence="7 10" id="KW-0733">Signal recognition particle</keyword>
<sequence length="440" mass="49263">MLDFLTNRIQSSLKKIQKSVTINEQDLAEIIREIRLALLEADVNLLVVKNFIAQVKNQVLTNGLTSKLNPQQEFLKILHQNLVSVLGVSAKPINFSKKPTTIMLVGLQGSGKTTTTAKLAVYARQKNFSKKILLVACDTYRPAAIDQLKQLGKQVSIDVFYIEKTPVEIAKDALIYSRNNNYDLVIFDTAGRLSINSELMNELAEIKKAVKPDQILFVLDALSGQDIINVAETFHKEINLTGSIITKLDSNARAGAALSITHLLKIPILFIGSGEKISALELFHPNRIADRILGMGDVMSLLEQAEENIDKQTVKKLSHRMFSGQFNLDDLLNSLAQIQKIGKFSKIIKMIPGLSGKINASQIDDVEQKMKLYKILISSMTLEERKKPKLLKNPSRRNRIIRGSGRTGAEFNRLISEFESMSKKMSEFSSKNINFDAFFK</sequence>
<keyword evidence="5 10" id="KW-0694">RNA-binding</keyword>
<dbReference type="Pfam" id="PF02978">
    <property type="entry name" value="SRP_SPB"/>
    <property type="match status" value="1"/>
</dbReference>
<dbReference type="InterPro" id="IPR004125">
    <property type="entry name" value="Signal_recog_particle_SRP54_M"/>
</dbReference>
<dbReference type="GO" id="GO:0048500">
    <property type="term" value="C:signal recognition particle"/>
    <property type="evidence" value="ECO:0007669"/>
    <property type="project" value="UniProtKB-UniRule"/>
</dbReference>
<evidence type="ECO:0000256" key="8">
    <source>
        <dbReference type="ARBA" id="ARBA00023274"/>
    </source>
</evidence>
<comment type="caution">
    <text evidence="12">The sequence shown here is derived from an EMBL/GenBank/DDBJ whole genome shotgun (WGS) entry which is preliminary data.</text>
</comment>
<gene>
    <name evidence="10 12" type="primary">ffh</name>
    <name evidence="12" type="ORF">R7V46_01950</name>
</gene>
<keyword evidence="3 10" id="KW-0547">Nucleotide-binding</keyword>
<dbReference type="SMART" id="SM00382">
    <property type="entry name" value="AAA"/>
    <property type="match status" value="1"/>
</dbReference>
<dbReference type="SUPFAM" id="SSF47364">
    <property type="entry name" value="Domain of the SRP/SRP receptor G-proteins"/>
    <property type="match status" value="1"/>
</dbReference>
<dbReference type="SMART" id="SM00962">
    <property type="entry name" value="SRP54"/>
    <property type="match status" value="1"/>
</dbReference>
<name>A0AAP5Y0N9_9BACT</name>
<evidence type="ECO:0000256" key="6">
    <source>
        <dbReference type="ARBA" id="ARBA00023134"/>
    </source>
</evidence>
<comment type="function">
    <text evidence="10">Involved in targeting and insertion of nascent membrane proteins into the cytoplasmic membrane. Binds to the hydrophobic signal sequence of the ribosome-nascent chain (RNC) as it emerges from the ribosomes. The SRP-RNC complex is then targeted to the cytoplasmic membrane where it interacts with the SRP receptor FtsY.</text>
</comment>
<comment type="catalytic activity">
    <reaction evidence="9 10">
        <text>GTP + H2O = GDP + phosphate + H(+)</text>
        <dbReference type="Rhea" id="RHEA:19669"/>
        <dbReference type="ChEBI" id="CHEBI:15377"/>
        <dbReference type="ChEBI" id="CHEBI:15378"/>
        <dbReference type="ChEBI" id="CHEBI:37565"/>
        <dbReference type="ChEBI" id="CHEBI:43474"/>
        <dbReference type="ChEBI" id="CHEBI:58189"/>
        <dbReference type="EC" id="3.6.5.4"/>
    </reaction>
</comment>
<evidence type="ECO:0000256" key="5">
    <source>
        <dbReference type="ARBA" id="ARBA00022884"/>
    </source>
</evidence>
<keyword evidence="8 10" id="KW-0687">Ribonucleoprotein</keyword>
<dbReference type="InterPro" id="IPR042101">
    <property type="entry name" value="SRP54_N_sf"/>
</dbReference>
<dbReference type="Gene3D" id="3.40.50.300">
    <property type="entry name" value="P-loop containing nucleotide triphosphate hydrolases"/>
    <property type="match status" value="1"/>
</dbReference>